<evidence type="ECO:0000256" key="1">
    <source>
        <dbReference type="SAM" id="MobiDB-lite"/>
    </source>
</evidence>
<feature type="compositionally biased region" description="Polar residues" evidence="1">
    <location>
        <begin position="54"/>
        <end position="64"/>
    </location>
</feature>
<proteinExistence type="predicted"/>
<reference evidence="2 3" key="1">
    <citation type="submission" date="2016-10" db="EMBL/GenBank/DDBJ databases">
        <authorList>
            <person name="de Groot N.N."/>
        </authorList>
    </citation>
    <scope>NUCLEOTIDE SEQUENCE [LARGE SCALE GENOMIC DNA]</scope>
    <source>
        <strain evidence="2 3">DSM 27375</strain>
    </source>
</reference>
<accession>A0A1G7HPY5</accession>
<organism evidence="2 3">
    <name type="scientific">Celeribacter baekdonensis</name>
    <dbReference type="NCBI Taxonomy" id="875171"/>
    <lineage>
        <taxon>Bacteria</taxon>
        <taxon>Pseudomonadati</taxon>
        <taxon>Pseudomonadota</taxon>
        <taxon>Alphaproteobacteria</taxon>
        <taxon>Rhodobacterales</taxon>
        <taxon>Roseobacteraceae</taxon>
        <taxon>Celeribacter</taxon>
    </lineage>
</organism>
<evidence type="ECO:0000313" key="2">
    <source>
        <dbReference type="EMBL" id="SDF02547.1"/>
    </source>
</evidence>
<dbReference type="InterPro" id="IPR009562">
    <property type="entry name" value="DUF1178"/>
</dbReference>
<sequence length="160" mass="17496">MIRYMLKCDQDHQFESWFRSADAFDALCAQAQVSCPICGSEKVAKAMMAPTVSTTRVTGDTPSAQPDPAPAQITSHTSPLAPDQPAPEQIERAMARLRAEVEQNSDYVGVEFADEARKMHAGNAPARAIYGEANFEDTKALLEDGVPILPLPFLSKRKMN</sequence>
<dbReference type="Pfam" id="PF06676">
    <property type="entry name" value="DUF1178"/>
    <property type="match status" value="1"/>
</dbReference>
<dbReference type="Proteomes" id="UP000182284">
    <property type="component" value="Unassembled WGS sequence"/>
</dbReference>
<feature type="region of interest" description="Disordered" evidence="1">
    <location>
        <begin position="54"/>
        <end position="86"/>
    </location>
</feature>
<protein>
    <recommendedName>
        <fullName evidence="4">DUF1178 domain-containing protein</fullName>
    </recommendedName>
</protein>
<gene>
    <name evidence="2" type="ORF">SAMN04488117_10233</name>
</gene>
<dbReference type="PIRSF" id="PIRSF032131">
    <property type="entry name" value="UCP032131"/>
    <property type="match status" value="1"/>
</dbReference>
<name>A0A1G7HPY5_9RHOB</name>
<dbReference type="OrthoDB" id="9799894at2"/>
<dbReference type="RefSeq" id="WP_074641592.1">
    <property type="nucleotide sequence ID" value="NZ_FNBL01000002.1"/>
</dbReference>
<evidence type="ECO:0008006" key="4">
    <source>
        <dbReference type="Google" id="ProtNLM"/>
    </source>
</evidence>
<dbReference type="EMBL" id="FNBL01000002">
    <property type="protein sequence ID" value="SDF02547.1"/>
    <property type="molecule type" value="Genomic_DNA"/>
</dbReference>
<dbReference type="AlphaFoldDB" id="A0A1G7HPY5"/>
<evidence type="ECO:0000313" key="3">
    <source>
        <dbReference type="Proteomes" id="UP000182284"/>
    </source>
</evidence>